<dbReference type="Proteomes" id="UP001501442">
    <property type="component" value="Unassembled WGS sequence"/>
</dbReference>
<accession>A0ABP8UVF0</accession>
<evidence type="ECO:0000313" key="2">
    <source>
        <dbReference type="Proteomes" id="UP001501442"/>
    </source>
</evidence>
<evidence type="ECO:0000313" key="1">
    <source>
        <dbReference type="EMBL" id="GAA4639469.1"/>
    </source>
</evidence>
<gene>
    <name evidence="1" type="ORF">GCM10023196_101220</name>
</gene>
<reference evidence="2" key="1">
    <citation type="journal article" date="2019" name="Int. J. Syst. Evol. Microbiol.">
        <title>The Global Catalogue of Microorganisms (GCM) 10K type strain sequencing project: providing services to taxonomists for standard genome sequencing and annotation.</title>
        <authorList>
            <consortium name="The Broad Institute Genomics Platform"/>
            <consortium name="The Broad Institute Genome Sequencing Center for Infectious Disease"/>
            <person name="Wu L."/>
            <person name="Ma J."/>
        </authorList>
    </citation>
    <scope>NUCLEOTIDE SEQUENCE [LARGE SCALE GENOMIC DNA]</scope>
    <source>
        <strain evidence="2">JCM 17939</strain>
    </source>
</reference>
<evidence type="ECO:0008006" key="3">
    <source>
        <dbReference type="Google" id="ProtNLM"/>
    </source>
</evidence>
<name>A0ABP8UVF0_9ACTN</name>
<keyword evidence="2" id="KW-1185">Reference proteome</keyword>
<proteinExistence type="predicted"/>
<dbReference type="Gene3D" id="1.10.287.1060">
    <property type="entry name" value="ESAT-6-like"/>
    <property type="match status" value="1"/>
</dbReference>
<sequence>MGIHSADLKRQAGKIAKEGTDLATDLLGLVRALEGVGNFWGDDDAGRTFYEGADGKPGYRVRHDAALTDALAVMTAYEEIAGRLTQMADNVDAGEWNIIISLPKVPK</sequence>
<comment type="caution">
    <text evidence="1">The sequence shown here is derived from an EMBL/GenBank/DDBJ whole genome shotgun (WGS) entry which is preliminary data.</text>
</comment>
<protein>
    <recommendedName>
        <fullName evidence="3">WXG100 family type VII secretion target</fullName>
    </recommendedName>
</protein>
<organism evidence="1 2">
    <name type="scientific">Actinoallomurus vinaceus</name>
    <dbReference type="NCBI Taxonomy" id="1080074"/>
    <lineage>
        <taxon>Bacteria</taxon>
        <taxon>Bacillati</taxon>
        <taxon>Actinomycetota</taxon>
        <taxon>Actinomycetes</taxon>
        <taxon>Streptosporangiales</taxon>
        <taxon>Thermomonosporaceae</taxon>
        <taxon>Actinoallomurus</taxon>
    </lineage>
</organism>
<dbReference type="RefSeq" id="WP_345442971.1">
    <property type="nucleotide sequence ID" value="NZ_BAABHK010000027.1"/>
</dbReference>
<dbReference type="EMBL" id="BAABHK010000027">
    <property type="protein sequence ID" value="GAA4639469.1"/>
    <property type="molecule type" value="Genomic_DNA"/>
</dbReference>